<dbReference type="InterPro" id="IPR040605">
    <property type="entry name" value="Glyco_hydro2_dom5"/>
</dbReference>
<feature type="domain" description="Glycoside hydrolase family 2" evidence="7">
    <location>
        <begin position="671"/>
        <end position="764"/>
    </location>
</feature>
<dbReference type="InterPro" id="IPR054593">
    <property type="entry name" value="Beta-mannosidase-like_N2"/>
</dbReference>
<dbReference type="SUPFAM" id="SSF49303">
    <property type="entry name" value="beta-Galactosidase/glucuronidase domain"/>
    <property type="match status" value="1"/>
</dbReference>
<dbReference type="Pfam" id="PF18565">
    <property type="entry name" value="Glyco_hydro2_C5"/>
    <property type="match status" value="1"/>
</dbReference>
<dbReference type="InterPro" id="IPR008979">
    <property type="entry name" value="Galactose-bd-like_sf"/>
</dbReference>
<dbReference type="AlphaFoldDB" id="A0AAE3VJC3"/>
<accession>A0AAE3VJC3</accession>
<dbReference type="GO" id="GO:0004565">
    <property type="term" value="F:beta-galactosidase activity"/>
    <property type="evidence" value="ECO:0007669"/>
    <property type="project" value="UniProtKB-EC"/>
</dbReference>
<feature type="domain" description="Beta-mannosidase-like galactose-binding" evidence="8">
    <location>
        <begin position="68"/>
        <end position="159"/>
    </location>
</feature>
<dbReference type="Pfam" id="PF00703">
    <property type="entry name" value="Glyco_hydro_2"/>
    <property type="match status" value="1"/>
</dbReference>
<dbReference type="Pfam" id="PF22666">
    <property type="entry name" value="Glyco_hydro_2_N2"/>
    <property type="match status" value="1"/>
</dbReference>
<comment type="similarity">
    <text evidence="1">Belongs to the glycosyl hydrolase 2 family.</text>
</comment>
<dbReference type="PANTHER" id="PTHR42732">
    <property type="entry name" value="BETA-GALACTOSIDASE"/>
    <property type="match status" value="1"/>
</dbReference>
<dbReference type="GO" id="GO:0005975">
    <property type="term" value="P:carbohydrate metabolic process"/>
    <property type="evidence" value="ECO:0007669"/>
    <property type="project" value="InterPro"/>
</dbReference>
<evidence type="ECO:0000259" key="8">
    <source>
        <dbReference type="Pfam" id="PF22666"/>
    </source>
</evidence>
<evidence type="ECO:0000259" key="7">
    <source>
        <dbReference type="Pfam" id="PF18565"/>
    </source>
</evidence>
<evidence type="ECO:0000259" key="6">
    <source>
        <dbReference type="Pfam" id="PF16355"/>
    </source>
</evidence>
<dbReference type="InterPro" id="IPR051913">
    <property type="entry name" value="GH2_Domain-Containing"/>
</dbReference>
<dbReference type="InterPro" id="IPR017853">
    <property type="entry name" value="GH"/>
</dbReference>
<evidence type="ECO:0000313" key="10">
    <source>
        <dbReference type="Proteomes" id="UP001238163"/>
    </source>
</evidence>
<evidence type="ECO:0000256" key="3">
    <source>
        <dbReference type="ARBA" id="ARBA00023295"/>
    </source>
</evidence>
<dbReference type="EC" id="3.2.1.23" evidence="9"/>
<dbReference type="Gene3D" id="2.60.120.260">
    <property type="entry name" value="Galactose-binding domain-like"/>
    <property type="match status" value="1"/>
</dbReference>
<dbReference type="Proteomes" id="UP001238163">
    <property type="component" value="Unassembled WGS sequence"/>
</dbReference>
<dbReference type="InterPro" id="IPR006101">
    <property type="entry name" value="Glyco_hydro_2"/>
</dbReference>
<dbReference type="EMBL" id="JAUSVL010000001">
    <property type="protein sequence ID" value="MDQ0291662.1"/>
    <property type="molecule type" value="Genomic_DNA"/>
</dbReference>
<keyword evidence="2 9" id="KW-0378">Hydrolase</keyword>
<dbReference type="PANTHER" id="PTHR42732:SF1">
    <property type="entry name" value="BETA-MANNOSIDASE"/>
    <property type="match status" value="1"/>
</dbReference>
<proteinExistence type="inferred from homology"/>
<organism evidence="9 10">
    <name type="scientific">Oligosphaera ethanolica</name>
    <dbReference type="NCBI Taxonomy" id="760260"/>
    <lineage>
        <taxon>Bacteria</taxon>
        <taxon>Pseudomonadati</taxon>
        <taxon>Lentisphaerota</taxon>
        <taxon>Oligosphaeria</taxon>
        <taxon>Oligosphaerales</taxon>
        <taxon>Oligosphaeraceae</taxon>
        <taxon>Oligosphaera</taxon>
    </lineage>
</organism>
<dbReference type="Gene3D" id="2.60.40.10">
    <property type="entry name" value="Immunoglobulins"/>
    <property type="match status" value="3"/>
</dbReference>
<keyword evidence="10" id="KW-1185">Reference proteome</keyword>
<protein>
    <submittedName>
        <fullName evidence="9">Beta-galactosidase</fullName>
        <ecNumber evidence="9">3.2.1.23</ecNumber>
    </submittedName>
</protein>
<keyword evidence="3 9" id="KW-0326">Glycosidase</keyword>
<evidence type="ECO:0000313" key="9">
    <source>
        <dbReference type="EMBL" id="MDQ0291662.1"/>
    </source>
</evidence>
<dbReference type="InterPro" id="IPR036156">
    <property type="entry name" value="Beta-gal/glucu_dom_sf"/>
</dbReference>
<dbReference type="Pfam" id="PF16355">
    <property type="entry name" value="DUF4982"/>
    <property type="match status" value="1"/>
</dbReference>
<feature type="domain" description="Glycoside hydrolase family 2 immunoglobulin-like beta-sandwich" evidence="4">
    <location>
        <begin position="189"/>
        <end position="293"/>
    </location>
</feature>
<dbReference type="SUPFAM" id="SSF49785">
    <property type="entry name" value="Galactose-binding domain-like"/>
    <property type="match status" value="1"/>
</dbReference>
<feature type="domain" description="DUF4982" evidence="6">
    <location>
        <begin position="593"/>
        <end position="650"/>
    </location>
</feature>
<evidence type="ECO:0000256" key="1">
    <source>
        <dbReference type="ARBA" id="ARBA00007401"/>
    </source>
</evidence>
<dbReference type="Gene3D" id="3.20.20.80">
    <property type="entry name" value="Glycosidases"/>
    <property type="match status" value="1"/>
</dbReference>
<evidence type="ECO:0000259" key="5">
    <source>
        <dbReference type="Pfam" id="PF02836"/>
    </source>
</evidence>
<dbReference type="InterPro" id="IPR006102">
    <property type="entry name" value="Ig-like_GH2"/>
</dbReference>
<dbReference type="SUPFAM" id="SSF51445">
    <property type="entry name" value="(Trans)glycosidases"/>
    <property type="match status" value="1"/>
</dbReference>
<dbReference type="InterPro" id="IPR032311">
    <property type="entry name" value="DUF4982"/>
</dbReference>
<evidence type="ECO:0000256" key="2">
    <source>
        <dbReference type="ARBA" id="ARBA00022801"/>
    </source>
</evidence>
<sequence>MREKICFDSGWHFHEGEMPVPQSAYKGYMYVHAKTVRAITGPAAPNNTPSTWINSDDWQTVSLPHDYVIRHRPKKQNNETLGFFPYHNAWYRKDFKLTADDQNKRLTLLFDGVATHATVWVNGCLMGHSFTGYTPFEIDFTDVANLDGNNSVTVYVETDEHEGWWYEGGGIYRHVWLNKTPLLAVDLYGLYVRPERDDDGSWTCHVETTLRNDAFAAHTATVTATLEDKQGQARATATASTDIDRKAKAVLCQNIAVAAPALWDTENPTLYTMRVKVSSPAGDDELSARFGFRDVVFDPDKGLILNGKAVKIKGVCCHGDYGLTGKAVPDNIQRYRVRLLREMGANGYRCAHYPQAEATLDALDDNGFLVMAETRWFESTKEGREQLETLFKRDRNHPGIIMWSVGNEEPLFAKPEGKRIFETLYAYAKRLDPVRPIMAAVSNSPEIAPIFAVADLVGINYNLPTYEPLRLKYPHKCFVSSENCAVPSTRGFFFDDNDLKSMYNAKDRTFSGWQTSREDTWKFIMARDWVAGGYQWAGIEHRGETVWPRLCSQSGALDLYLQKKDAFFQNQSLWTDQPMVHLLPHWNFQGREGELISVWAYTNCQEAELFLNGKSLGRKAIERFGHGEWLVPYCPGDLRVVAYNAGKEVASDCAKTTGPAVALKLRLENGDDIRSNGRDLAVITCYAVDADGRAVPDAAATITFDCNKLAAIAGTGSDICDHVPPHIPERRMRAGLCAAAIRCLAPGNVSVYATAPGLTTARIEFDVQ</sequence>
<reference evidence="9" key="1">
    <citation type="submission" date="2023-07" db="EMBL/GenBank/DDBJ databases">
        <title>Genomic Encyclopedia of Type Strains, Phase IV (KMG-IV): sequencing the most valuable type-strain genomes for metagenomic binning, comparative biology and taxonomic classification.</title>
        <authorList>
            <person name="Goeker M."/>
        </authorList>
    </citation>
    <scope>NUCLEOTIDE SEQUENCE</scope>
    <source>
        <strain evidence="9">DSM 24202</strain>
    </source>
</reference>
<evidence type="ECO:0000259" key="4">
    <source>
        <dbReference type="Pfam" id="PF00703"/>
    </source>
</evidence>
<dbReference type="Pfam" id="PF02836">
    <property type="entry name" value="Glyco_hydro_2_C"/>
    <property type="match status" value="1"/>
</dbReference>
<dbReference type="InterPro" id="IPR013783">
    <property type="entry name" value="Ig-like_fold"/>
</dbReference>
<comment type="caution">
    <text evidence="9">The sequence shown here is derived from an EMBL/GenBank/DDBJ whole genome shotgun (WGS) entry which is preliminary data.</text>
</comment>
<name>A0AAE3VJC3_9BACT</name>
<dbReference type="InterPro" id="IPR006103">
    <property type="entry name" value="Glyco_hydro_2_cat"/>
</dbReference>
<dbReference type="PRINTS" id="PR00132">
    <property type="entry name" value="GLHYDRLASE2"/>
</dbReference>
<feature type="domain" description="Glycoside hydrolase family 2 catalytic" evidence="5">
    <location>
        <begin position="300"/>
        <end position="440"/>
    </location>
</feature>
<dbReference type="RefSeq" id="WP_307264769.1">
    <property type="nucleotide sequence ID" value="NZ_JAUSVL010000001.1"/>
</dbReference>
<gene>
    <name evidence="9" type="ORF">J3R75_003769</name>
</gene>